<keyword evidence="2" id="KW-1185">Reference proteome</keyword>
<evidence type="ECO:0000313" key="2">
    <source>
        <dbReference type="Proteomes" id="UP000193862"/>
    </source>
</evidence>
<dbReference type="PANTHER" id="PTHR37816:SF2">
    <property type="entry name" value="DNA TOPOLOGY MODULATION PROTEIN FLAR-RELATED PROTEIN"/>
    <property type="match status" value="1"/>
</dbReference>
<proteinExistence type="predicted"/>
<dbReference type="Gene3D" id="3.40.50.300">
    <property type="entry name" value="P-loop containing nucleotide triphosphate hydrolases"/>
    <property type="match status" value="1"/>
</dbReference>
<evidence type="ECO:0000313" key="1">
    <source>
        <dbReference type="EMBL" id="SLN32833.1"/>
    </source>
</evidence>
<dbReference type="RefSeq" id="WP_085835837.1">
    <property type="nucleotide sequence ID" value="NZ_FWFS01000003.1"/>
</dbReference>
<dbReference type="InterPro" id="IPR052922">
    <property type="entry name" value="Cytidylate_Kinase-2"/>
</dbReference>
<reference evidence="1 2" key="1">
    <citation type="submission" date="2017-03" db="EMBL/GenBank/DDBJ databases">
        <authorList>
            <person name="Afonso C.L."/>
            <person name="Miller P.J."/>
            <person name="Scott M.A."/>
            <person name="Spackman E."/>
            <person name="Goraichik I."/>
            <person name="Dimitrov K.M."/>
            <person name="Suarez D.L."/>
            <person name="Swayne D.E."/>
        </authorList>
    </citation>
    <scope>NUCLEOTIDE SEQUENCE [LARGE SCALE GENOMIC DNA]</scope>
    <source>
        <strain evidence="1 2">CECT 8620</strain>
    </source>
</reference>
<evidence type="ECO:0008006" key="3">
    <source>
        <dbReference type="Google" id="ProtNLM"/>
    </source>
</evidence>
<dbReference type="InterPro" id="IPR027417">
    <property type="entry name" value="P-loop_NTPase"/>
</dbReference>
<dbReference type="SUPFAM" id="SSF52540">
    <property type="entry name" value="P-loop containing nucleoside triphosphate hydrolases"/>
    <property type="match status" value="1"/>
</dbReference>
<organism evidence="1 2">
    <name type="scientific">Aquimixticola soesokkakensis</name>
    <dbReference type="NCBI Taxonomy" id="1519096"/>
    <lineage>
        <taxon>Bacteria</taxon>
        <taxon>Pseudomonadati</taxon>
        <taxon>Pseudomonadota</taxon>
        <taxon>Alphaproteobacteria</taxon>
        <taxon>Rhodobacterales</taxon>
        <taxon>Paracoccaceae</taxon>
        <taxon>Aquimixticola</taxon>
    </lineage>
</organism>
<accession>A0A1Y5S943</accession>
<dbReference type="EMBL" id="FWFS01000003">
    <property type="protein sequence ID" value="SLN32833.1"/>
    <property type="molecule type" value="Genomic_DNA"/>
</dbReference>
<gene>
    <name evidence="1" type="ORF">AQS8620_01106</name>
</gene>
<protein>
    <recommendedName>
        <fullName evidence="3">Topology modulation protein</fullName>
    </recommendedName>
</protein>
<name>A0A1Y5S943_9RHOB</name>
<dbReference type="Proteomes" id="UP000193862">
    <property type="component" value="Unassembled WGS sequence"/>
</dbReference>
<sequence length="207" mass="23310">MTDLQGLAPAKRIHIIGGSGVGTSTLARSMASLLKSQAFDTDDFYWHPTDPPFSQKRSVAERLDLMEQTFLPRRDWVLSGGLASWGSSLQHRFTHVILMTLDPEVRLARLRHRERLRYGTAIEEGGVMEAGYRAFMCWASGYDHTHFRGRSIARHRRWLDALDCPVFELDASAPPDQLALTALDLVTQAPERKSVPLGATQRLRRLG</sequence>
<dbReference type="AlphaFoldDB" id="A0A1Y5S943"/>
<dbReference type="NCBIfam" id="NF004861">
    <property type="entry name" value="PRK06217.1"/>
    <property type="match status" value="1"/>
</dbReference>
<dbReference type="PANTHER" id="PTHR37816">
    <property type="entry name" value="YALI0E33011P"/>
    <property type="match status" value="1"/>
</dbReference>
<dbReference type="OrthoDB" id="5508973at2"/>